<evidence type="ECO:0000313" key="1">
    <source>
        <dbReference type="EMBL" id="NVI41550.1"/>
    </source>
</evidence>
<name>A0A973ZXX8_9BRAD</name>
<keyword evidence="3" id="KW-1185">Reference proteome</keyword>
<sequence length="131" mass="14791">MRTPDYVRDGWCLEDGEEYHRAAPATFHIPDLALRRLLQPGDLAKLIFKIAVEGDEHGAVERMWVIVRERTPTGYIGMLDNQPNSIAENDQFWLGTELPFEYRHIIAVAHADEASVALAKAPAPIPWDRAS</sequence>
<dbReference type="RefSeq" id="WP_166212645.1">
    <property type="nucleotide sequence ID" value="NZ_CP088285.1"/>
</dbReference>
<organism evidence="1">
    <name type="scientific">Bradyrhizobium septentrionale</name>
    <dbReference type="NCBI Taxonomy" id="1404411"/>
    <lineage>
        <taxon>Bacteria</taxon>
        <taxon>Pseudomonadati</taxon>
        <taxon>Pseudomonadota</taxon>
        <taxon>Alphaproteobacteria</taxon>
        <taxon>Hyphomicrobiales</taxon>
        <taxon>Nitrobacteraceae</taxon>
        <taxon>Bradyrhizobium</taxon>
    </lineage>
</organism>
<dbReference type="Proteomes" id="UP001432046">
    <property type="component" value="Chromosome"/>
</dbReference>
<gene>
    <name evidence="1" type="ORF">HAP48_000205</name>
    <name evidence="2" type="ORF">WDK88_43475</name>
</gene>
<reference evidence="2" key="2">
    <citation type="journal article" date="2021" name="Int. J. Syst. Evol. Microbiol.">
        <title>Bradyrhizobium septentrionale sp. nov. (sv. septentrionale) and Bradyrhizobium quebecense sp. nov. (sv. septentrionale) associated with legumes native to Canada possess rearranged symbiosis genes and numerous insertion sequences.</title>
        <authorList>
            <person name="Bromfield E.S.P."/>
            <person name="Cloutier S."/>
        </authorList>
    </citation>
    <scope>NUCLEOTIDE SEQUENCE</scope>
    <source>
        <strain evidence="2">5S5</strain>
    </source>
</reference>
<dbReference type="EMBL" id="CP147711">
    <property type="protein sequence ID" value="WXC79916.1"/>
    <property type="molecule type" value="Genomic_DNA"/>
</dbReference>
<reference evidence="2" key="3">
    <citation type="submission" date="2024-03" db="EMBL/GenBank/DDBJ databases">
        <authorList>
            <person name="Bromfield E.S.P."/>
            <person name="Cloutier S."/>
        </authorList>
    </citation>
    <scope>NUCLEOTIDE SEQUENCE</scope>
    <source>
        <strain evidence="2">5S5</strain>
    </source>
</reference>
<accession>A0A973ZXX8</accession>
<dbReference type="AlphaFoldDB" id="A0A973ZXX8"/>
<protein>
    <submittedName>
        <fullName evidence="1">DUF2314 domain-containing protein</fullName>
    </submittedName>
</protein>
<evidence type="ECO:0000313" key="3">
    <source>
        <dbReference type="Proteomes" id="UP001432046"/>
    </source>
</evidence>
<proteinExistence type="predicted"/>
<evidence type="ECO:0000313" key="2">
    <source>
        <dbReference type="EMBL" id="WXC79916.1"/>
    </source>
</evidence>
<dbReference type="EMBL" id="JAAOLE020000001">
    <property type="protein sequence ID" value="NVI41550.1"/>
    <property type="molecule type" value="Genomic_DNA"/>
</dbReference>
<reference evidence="1" key="1">
    <citation type="submission" date="2020-06" db="EMBL/GenBank/DDBJ databases">
        <title>Whole Genome Sequence of Bradyrhizobium sp. Strain 1S1.</title>
        <authorList>
            <person name="Bromfield E.S.P."/>
            <person name="Cloutier S."/>
        </authorList>
    </citation>
    <scope>NUCLEOTIDE SEQUENCE [LARGE SCALE GENOMIC DNA]</scope>
    <source>
        <strain evidence="1">1S1</strain>
    </source>
</reference>